<comment type="caution">
    <text evidence="1">Lacks conserved residue(s) required for the propagation of feature annotation.</text>
</comment>
<dbReference type="GO" id="GO:0046642">
    <property type="term" value="P:negative regulation of alpha-beta T cell proliferation"/>
    <property type="evidence" value="ECO:0007669"/>
    <property type="project" value="TreeGrafter"/>
</dbReference>
<organism evidence="3 4">
    <name type="scientific">Merluccius polli</name>
    <name type="common">Benguela hake</name>
    <name type="synonym">Merluccius cadenati</name>
    <dbReference type="NCBI Taxonomy" id="89951"/>
    <lineage>
        <taxon>Eukaryota</taxon>
        <taxon>Metazoa</taxon>
        <taxon>Chordata</taxon>
        <taxon>Craniata</taxon>
        <taxon>Vertebrata</taxon>
        <taxon>Euteleostomi</taxon>
        <taxon>Actinopterygii</taxon>
        <taxon>Neopterygii</taxon>
        <taxon>Teleostei</taxon>
        <taxon>Neoteleostei</taxon>
        <taxon>Acanthomorphata</taxon>
        <taxon>Zeiogadaria</taxon>
        <taxon>Gadariae</taxon>
        <taxon>Gadiformes</taxon>
        <taxon>Gadoidei</taxon>
        <taxon>Merlucciidae</taxon>
        <taxon>Merluccius</taxon>
    </lineage>
</organism>
<dbReference type="GO" id="GO:0050830">
    <property type="term" value="P:defense response to Gram-positive bacterium"/>
    <property type="evidence" value="ECO:0007669"/>
    <property type="project" value="TreeGrafter"/>
</dbReference>
<sequence length="131" mass="14495">MSTCSTGSVVQRDCTEESSTGCVPCERGMSYMDEDNGLHQCRSCQPCKAEQGLVTKRECIKERNSACGVLDSFYCQSFHQDLGCTLAEMHTRCKPGQRTKAPGTNSTDTVCEDCETGFYSRNGIECTKWTM</sequence>
<protein>
    <submittedName>
        <fullName evidence="3">Tumor necrosis factor receptor superfamily member 14</fullName>
    </submittedName>
</protein>
<dbReference type="PANTHER" id="PTHR46838">
    <property type="entry name" value="TUMOR NECROSIS FACTOR RECEPTOR SUPERFAMILY MEMBER 14"/>
    <property type="match status" value="1"/>
</dbReference>
<dbReference type="GO" id="GO:2000406">
    <property type="term" value="P:positive regulation of T cell migration"/>
    <property type="evidence" value="ECO:0007669"/>
    <property type="project" value="TreeGrafter"/>
</dbReference>
<dbReference type="PROSITE" id="PS00652">
    <property type="entry name" value="TNFR_NGFR_1"/>
    <property type="match status" value="1"/>
</dbReference>
<dbReference type="Proteomes" id="UP001174136">
    <property type="component" value="Unassembled WGS sequence"/>
</dbReference>
<dbReference type="InterPro" id="IPR001368">
    <property type="entry name" value="TNFR/NGFR_Cys_rich_reg"/>
</dbReference>
<reference evidence="3" key="1">
    <citation type="journal article" date="2023" name="Front. Mar. Sci.">
        <title>A new Merluccius polli reference genome to investigate the effects of global change in West African waters.</title>
        <authorList>
            <person name="Mateo J.L."/>
            <person name="Blanco-Fernandez C."/>
            <person name="Garcia-Vazquez E."/>
            <person name="Machado-Schiaffino G."/>
        </authorList>
    </citation>
    <scope>NUCLEOTIDE SEQUENCE</scope>
    <source>
        <strain evidence="3">C29</strain>
        <tissue evidence="3">Fin</tissue>
    </source>
</reference>
<keyword evidence="4" id="KW-1185">Reference proteome</keyword>
<evidence type="ECO:0000256" key="1">
    <source>
        <dbReference type="PROSITE-ProRule" id="PRU00206"/>
    </source>
</evidence>
<feature type="domain" description="TNFR-Cys" evidence="2">
    <location>
        <begin position="24"/>
        <end position="67"/>
    </location>
</feature>
<dbReference type="Pfam" id="PF00020">
    <property type="entry name" value="TNFR_c6"/>
    <property type="match status" value="1"/>
</dbReference>
<dbReference type="AlphaFoldDB" id="A0AA47N6Q4"/>
<comment type="caution">
    <text evidence="3">The sequence shown here is derived from an EMBL/GenBank/DDBJ whole genome shotgun (WGS) entry which is preliminary data.</text>
</comment>
<dbReference type="SMART" id="SM00208">
    <property type="entry name" value="TNFR"/>
    <property type="match status" value="2"/>
</dbReference>
<evidence type="ECO:0000313" key="3">
    <source>
        <dbReference type="EMBL" id="KAK0152606.1"/>
    </source>
</evidence>
<accession>A0AA47N6Q4</accession>
<dbReference type="Gene3D" id="2.10.50.10">
    <property type="entry name" value="Tumor Necrosis Factor Receptor, subunit A, domain 2"/>
    <property type="match status" value="3"/>
</dbReference>
<dbReference type="GO" id="GO:0050829">
    <property type="term" value="P:defense response to Gram-negative bacterium"/>
    <property type="evidence" value="ECO:0007669"/>
    <property type="project" value="TreeGrafter"/>
</dbReference>
<evidence type="ECO:0000313" key="4">
    <source>
        <dbReference type="Proteomes" id="UP001174136"/>
    </source>
</evidence>
<dbReference type="SUPFAM" id="SSF57586">
    <property type="entry name" value="TNF receptor-like"/>
    <property type="match status" value="2"/>
</dbReference>
<keyword evidence="3" id="KW-0675">Receptor</keyword>
<feature type="repeat" description="TNFR-Cys" evidence="1">
    <location>
        <begin position="24"/>
        <end position="67"/>
    </location>
</feature>
<dbReference type="GO" id="GO:0002720">
    <property type="term" value="P:positive regulation of cytokine production involved in immune response"/>
    <property type="evidence" value="ECO:0007669"/>
    <property type="project" value="TreeGrafter"/>
</dbReference>
<dbReference type="GO" id="GO:0009897">
    <property type="term" value="C:external side of plasma membrane"/>
    <property type="evidence" value="ECO:0007669"/>
    <property type="project" value="TreeGrafter"/>
</dbReference>
<proteinExistence type="predicted"/>
<dbReference type="PANTHER" id="PTHR46838:SF1">
    <property type="entry name" value="TUMOR NECROSIS FACTOR RECEPTOR SUPERFAMILY MEMBER 14"/>
    <property type="match status" value="1"/>
</dbReference>
<name>A0AA47N6Q4_MERPO</name>
<gene>
    <name evidence="3" type="ORF">N1851_005875</name>
</gene>
<evidence type="ECO:0000259" key="2">
    <source>
        <dbReference type="PROSITE" id="PS50050"/>
    </source>
</evidence>
<dbReference type="PROSITE" id="PS50050">
    <property type="entry name" value="TNFR_NGFR_2"/>
    <property type="match status" value="1"/>
</dbReference>
<dbReference type="EMBL" id="JAOPHQ010000936">
    <property type="protein sequence ID" value="KAK0152606.1"/>
    <property type="molecule type" value="Genomic_DNA"/>
</dbReference>